<reference evidence="1 2" key="1">
    <citation type="journal article" date="2020" name="Microb. Genom.">
        <title>Genetic diversity of clinical and environmental Mucorales isolates obtained from an investigation of mucormycosis cases among solid organ transplant recipients.</title>
        <authorList>
            <person name="Nguyen M.H."/>
            <person name="Kaul D."/>
            <person name="Muto C."/>
            <person name="Cheng S.J."/>
            <person name="Richter R.A."/>
            <person name="Bruno V.M."/>
            <person name="Liu G."/>
            <person name="Beyhan S."/>
            <person name="Sundermann A.J."/>
            <person name="Mounaud S."/>
            <person name="Pasculle A.W."/>
            <person name="Nierman W.C."/>
            <person name="Driscoll E."/>
            <person name="Cumbie R."/>
            <person name="Clancy C.J."/>
            <person name="Dupont C.L."/>
        </authorList>
    </citation>
    <scope>NUCLEOTIDE SEQUENCE [LARGE SCALE GENOMIC DNA]</scope>
    <source>
        <strain evidence="1 2">GL24</strain>
    </source>
</reference>
<sequence length="74" mass="8104">MGLRIGQRQRRAPRAAVDQPAFDAQMLTHLLDVGHQRLRGVVAQLAERRGAPAAALVDQHDAVARRVEEAAMGR</sequence>
<organism evidence="1 2">
    <name type="scientific">Rhizopus delemar</name>
    <dbReference type="NCBI Taxonomy" id="936053"/>
    <lineage>
        <taxon>Eukaryota</taxon>
        <taxon>Fungi</taxon>
        <taxon>Fungi incertae sedis</taxon>
        <taxon>Mucoromycota</taxon>
        <taxon>Mucoromycotina</taxon>
        <taxon>Mucoromycetes</taxon>
        <taxon>Mucorales</taxon>
        <taxon>Mucorineae</taxon>
        <taxon>Rhizopodaceae</taxon>
        <taxon>Rhizopus</taxon>
    </lineage>
</organism>
<gene>
    <name evidence="1" type="ORF">G6F50_015496</name>
</gene>
<dbReference type="Proteomes" id="UP000740926">
    <property type="component" value="Unassembled WGS sequence"/>
</dbReference>
<comment type="caution">
    <text evidence="1">The sequence shown here is derived from an EMBL/GenBank/DDBJ whole genome shotgun (WGS) entry which is preliminary data.</text>
</comment>
<evidence type="ECO:0000313" key="1">
    <source>
        <dbReference type="EMBL" id="KAG1534686.1"/>
    </source>
</evidence>
<accession>A0A9P7C3W9</accession>
<dbReference type="EMBL" id="JAANIU010008617">
    <property type="protein sequence ID" value="KAG1534686.1"/>
    <property type="molecule type" value="Genomic_DNA"/>
</dbReference>
<evidence type="ECO:0000313" key="2">
    <source>
        <dbReference type="Proteomes" id="UP000740926"/>
    </source>
</evidence>
<keyword evidence="2" id="KW-1185">Reference proteome</keyword>
<name>A0A9P7C3W9_9FUNG</name>
<protein>
    <submittedName>
        <fullName evidence="1">Uncharacterized protein</fullName>
    </submittedName>
</protein>
<dbReference type="AlphaFoldDB" id="A0A9P7C3W9"/>
<proteinExistence type="predicted"/>